<dbReference type="EMBL" id="JAJJHW010003409">
    <property type="protein sequence ID" value="KAH8359112.1"/>
    <property type="molecule type" value="Genomic_DNA"/>
</dbReference>
<protein>
    <submittedName>
        <fullName evidence="1">Uncharacterized protein</fullName>
    </submittedName>
</protein>
<keyword evidence="2" id="KW-1185">Reference proteome</keyword>
<sequence length="135" mass="15843">ETELLLHVLKKNSNDFYNGVVGYSENLLNNAIKFAKNKDSTVSKQEIYFLNQIIYRTPTNSAVFMDALLARIIYFVRNQKYSMARSDMEYLKSFDPNYMTPQGLILVQTLTCISLYFMREMQDARINLHHLEELL</sequence>
<reference evidence="1" key="1">
    <citation type="journal article" date="2021" name="Mol. Ecol. Resour.">
        <title>Phylogenomic analyses of the genus Drosophila reveals genomic signals of climate adaptation.</title>
        <authorList>
            <person name="Li F."/>
            <person name="Rane R.V."/>
            <person name="Luria V."/>
            <person name="Xiong Z."/>
            <person name="Chen J."/>
            <person name="Li Z."/>
            <person name="Catullo R.A."/>
            <person name="Griffin P.C."/>
            <person name="Schiffer M."/>
            <person name="Pearce S."/>
            <person name="Lee S.F."/>
            <person name="McElroy K."/>
            <person name="Stocker A."/>
            <person name="Shirriffs J."/>
            <person name="Cockerell F."/>
            <person name="Coppin C."/>
            <person name="Sgro C.M."/>
            <person name="Karger A."/>
            <person name="Cain J.W."/>
            <person name="Weber J.A."/>
            <person name="Santpere G."/>
            <person name="Kirschner M.W."/>
            <person name="Hoffmann A.A."/>
            <person name="Oakeshott J.G."/>
            <person name="Zhang G."/>
        </authorList>
    </citation>
    <scope>NUCLEOTIDE SEQUENCE</scope>
    <source>
        <strain evidence="1">BGI-SZ-2011g</strain>
    </source>
</reference>
<dbReference type="Proteomes" id="UP001200034">
    <property type="component" value="Unassembled WGS sequence"/>
</dbReference>
<comment type="caution">
    <text evidence="1">The sequence shown here is derived from an EMBL/GenBank/DDBJ whole genome shotgun (WGS) entry which is preliminary data.</text>
</comment>
<name>A0AAD4PHL8_9MUSC</name>
<proteinExistence type="predicted"/>
<feature type="non-terminal residue" evidence="1">
    <location>
        <position position="135"/>
    </location>
</feature>
<accession>A0AAD4PHL8</accession>
<evidence type="ECO:0000313" key="2">
    <source>
        <dbReference type="Proteomes" id="UP001200034"/>
    </source>
</evidence>
<feature type="non-terminal residue" evidence="1">
    <location>
        <position position="1"/>
    </location>
</feature>
<gene>
    <name evidence="1" type="ORF">KR093_004308</name>
</gene>
<dbReference type="AlphaFoldDB" id="A0AAD4PHL8"/>
<evidence type="ECO:0000313" key="1">
    <source>
        <dbReference type="EMBL" id="KAH8359112.1"/>
    </source>
</evidence>
<organism evidence="1 2">
    <name type="scientific">Drosophila rubida</name>
    <dbReference type="NCBI Taxonomy" id="30044"/>
    <lineage>
        <taxon>Eukaryota</taxon>
        <taxon>Metazoa</taxon>
        <taxon>Ecdysozoa</taxon>
        <taxon>Arthropoda</taxon>
        <taxon>Hexapoda</taxon>
        <taxon>Insecta</taxon>
        <taxon>Pterygota</taxon>
        <taxon>Neoptera</taxon>
        <taxon>Endopterygota</taxon>
        <taxon>Diptera</taxon>
        <taxon>Brachycera</taxon>
        <taxon>Muscomorpha</taxon>
        <taxon>Ephydroidea</taxon>
        <taxon>Drosophilidae</taxon>
        <taxon>Drosophila</taxon>
    </lineage>
</organism>